<keyword evidence="3" id="KW-0678">Repressor</keyword>
<gene>
    <name evidence="11" type="ORF">BST96_02460</name>
</gene>
<keyword evidence="6" id="KW-0804">Transcription</keyword>
<reference evidence="11 12" key="1">
    <citation type="submission" date="2016-11" db="EMBL/GenBank/DDBJ databases">
        <title>Trade-off between light-utilization and light-protection in marine flavobacteria.</title>
        <authorList>
            <person name="Kumagai Y."/>
        </authorList>
    </citation>
    <scope>NUCLEOTIDE SEQUENCE [LARGE SCALE GENOMIC DNA]</scope>
    <source>
        <strain evidence="11 12">NBRC 107125</strain>
    </source>
</reference>
<name>A0A1X9NDP1_9GAMM</name>
<dbReference type="GO" id="GO:0045892">
    <property type="term" value="P:negative regulation of DNA-templated transcription"/>
    <property type="evidence" value="ECO:0007669"/>
    <property type="project" value="InterPro"/>
</dbReference>
<organism evidence="11 12">
    <name type="scientific">Oceanicoccus sagamiensis</name>
    <dbReference type="NCBI Taxonomy" id="716816"/>
    <lineage>
        <taxon>Bacteria</taxon>
        <taxon>Pseudomonadati</taxon>
        <taxon>Pseudomonadota</taxon>
        <taxon>Gammaproteobacteria</taxon>
        <taxon>Cellvibrionales</taxon>
        <taxon>Spongiibacteraceae</taxon>
        <taxon>Oceanicoccus</taxon>
    </lineage>
</organism>
<comment type="similarity">
    <text evidence="1">Belongs to the FlgM family.</text>
</comment>
<keyword evidence="11" id="KW-0966">Cell projection</keyword>
<dbReference type="KEGG" id="osg:BST96_02460"/>
<keyword evidence="4" id="KW-1005">Bacterial flagellum biogenesis</keyword>
<evidence type="ECO:0000313" key="12">
    <source>
        <dbReference type="Proteomes" id="UP000193450"/>
    </source>
</evidence>
<dbReference type="GO" id="GO:0044781">
    <property type="term" value="P:bacterial-type flagellum organization"/>
    <property type="evidence" value="ECO:0007669"/>
    <property type="project" value="UniProtKB-KW"/>
</dbReference>
<keyword evidence="11" id="KW-0969">Cilium</keyword>
<feature type="region of interest" description="Disordered" evidence="9">
    <location>
        <begin position="1"/>
        <end position="68"/>
    </location>
</feature>
<dbReference type="Proteomes" id="UP000193450">
    <property type="component" value="Chromosome"/>
</dbReference>
<feature type="compositionally biased region" description="Polar residues" evidence="9">
    <location>
        <begin position="46"/>
        <end position="58"/>
    </location>
</feature>
<comment type="function">
    <text evidence="7">Responsible for the coupling of flagellin expression to flagellar assembly by preventing expression of the flagellin genes when a component of the middle class of proteins is defective. It negatively regulates flagellar genes by inhibiting the activity of FliA by directly binding to FliA.</text>
</comment>
<evidence type="ECO:0000256" key="7">
    <source>
        <dbReference type="ARBA" id="ARBA00024739"/>
    </source>
</evidence>
<dbReference type="InterPro" id="IPR031316">
    <property type="entry name" value="FlgM_C"/>
</dbReference>
<keyword evidence="5" id="KW-0805">Transcription regulation</keyword>
<evidence type="ECO:0000256" key="2">
    <source>
        <dbReference type="ARBA" id="ARBA00017823"/>
    </source>
</evidence>
<evidence type="ECO:0000256" key="4">
    <source>
        <dbReference type="ARBA" id="ARBA00022795"/>
    </source>
</evidence>
<feature type="compositionally biased region" description="Low complexity" evidence="9">
    <location>
        <begin position="27"/>
        <end position="45"/>
    </location>
</feature>
<proteinExistence type="inferred from homology"/>
<evidence type="ECO:0000256" key="3">
    <source>
        <dbReference type="ARBA" id="ARBA00022491"/>
    </source>
</evidence>
<dbReference type="EMBL" id="CP019343">
    <property type="protein sequence ID" value="ARN73067.1"/>
    <property type="molecule type" value="Genomic_DNA"/>
</dbReference>
<dbReference type="RefSeq" id="WP_169713872.1">
    <property type="nucleotide sequence ID" value="NZ_CP019343.1"/>
</dbReference>
<keyword evidence="12" id="KW-1185">Reference proteome</keyword>
<keyword evidence="11" id="KW-0282">Flagellum</keyword>
<evidence type="ECO:0000256" key="9">
    <source>
        <dbReference type="SAM" id="MobiDB-lite"/>
    </source>
</evidence>
<dbReference type="STRING" id="716816.BST96_02460"/>
<dbReference type="Pfam" id="PF04316">
    <property type="entry name" value="FlgM"/>
    <property type="match status" value="1"/>
</dbReference>
<feature type="domain" description="Anti-sigma-28 factor FlgM C-terminal" evidence="10">
    <location>
        <begin position="45"/>
        <end position="99"/>
    </location>
</feature>
<evidence type="ECO:0000256" key="1">
    <source>
        <dbReference type="ARBA" id="ARBA00005322"/>
    </source>
</evidence>
<evidence type="ECO:0000313" key="11">
    <source>
        <dbReference type="EMBL" id="ARN73067.1"/>
    </source>
</evidence>
<dbReference type="InterPro" id="IPR035890">
    <property type="entry name" value="Anti-sigma-28_factor_FlgM_sf"/>
</dbReference>
<evidence type="ECO:0000259" key="10">
    <source>
        <dbReference type="Pfam" id="PF04316"/>
    </source>
</evidence>
<evidence type="ECO:0000256" key="8">
    <source>
        <dbReference type="ARBA" id="ARBA00030117"/>
    </source>
</evidence>
<dbReference type="InterPro" id="IPR007412">
    <property type="entry name" value="FlgM"/>
</dbReference>
<dbReference type="NCBIfam" id="TIGR03824">
    <property type="entry name" value="FlgM_jcvi"/>
    <property type="match status" value="1"/>
</dbReference>
<dbReference type="AlphaFoldDB" id="A0A1X9NDP1"/>
<evidence type="ECO:0000256" key="5">
    <source>
        <dbReference type="ARBA" id="ARBA00023015"/>
    </source>
</evidence>
<protein>
    <recommendedName>
        <fullName evidence="2">Negative regulator of flagellin synthesis</fullName>
    </recommendedName>
    <alternativeName>
        <fullName evidence="8">Anti-sigma-28 factor</fullName>
    </alternativeName>
</protein>
<evidence type="ECO:0000256" key="6">
    <source>
        <dbReference type="ARBA" id="ARBA00023163"/>
    </source>
</evidence>
<sequence>MVRDINGLGGYSGPKTLAEQGSKKADGPATSAPASADSSSAEQSDGVQLSSEAKTLQSMADKINSLPDANIERAEKIKAALENGEYKVDDLVLADKIINSEALL</sequence>
<dbReference type="SUPFAM" id="SSF101498">
    <property type="entry name" value="Anti-sigma factor FlgM"/>
    <property type="match status" value="1"/>
</dbReference>
<accession>A0A1X9NDP1</accession>